<dbReference type="Proteomes" id="UP001292094">
    <property type="component" value="Unassembled WGS sequence"/>
</dbReference>
<feature type="non-terminal residue" evidence="1">
    <location>
        <position position="23"/>
    </location>
</feature>
<sequence length="23" mass="2532">METGRVIENEGVKSMMIQGVEHG</sequence>
<evidence type="ECO:0000313" key="2">
    <source>
        <dbReference type="Proteomes" id="UP001292094"/>
    </source>
</evidence>
<accession>A0AAE1TQF0</accession>
<comment type="caution">
    <text evidence="1">The sequence shown here is derived from an EMBL/GenBank/DDBJ whole genome shotgun (WGS) entry which is preliminary data.</text>
</comment>
<organism evidence="1 2">
    <name type="scientific">Petrolisthes manimaculis</name>
    <dbReference type="NCBI Taxonomy" id="1843537"/>
    <lineage>
        <taxon>Eukaryota</taxon>
        <taxon>Metazoa</taxon>
        <taxon>Ecdysozoa</taxon>
        <taxon>Arthropoda</taxon>
        <taxon>Crustacea</taxon>
        <taxon>Multicrustacea</taxon>
        <taxon>Malacostraca</taxon>
        <taxon>Eumalacostraca</taxon>
        <taxon>Eucarida</taxon>
        <taxon>Decapoda</taxon>
        <taxon>Pleocyemata</taxon>
        <taxon>Anomura</taxon>
        <taxon>Galatheoidea</taxon>
        <taxon>Porcellanidae</taxon>
        <taxon>Petrolisthes</taxon>
    </lineage>
</organism>
<dbReference type="AlphaFoldDB" id="A0AAE1TQF0"/>
<evidence type="ECO:0000313" key="1">
    <source>
        <dbReference type="EMBL" id="KAK4293912.1"/>
    </source>
</evidence>
<proteinExistence type="predicted"/>
<gene>
    <name evidence="1" type="ORF">Pmani_033426</name>
</gene>
<keyword evidence="2" id="KW-1185">Reference proteome</keyword>
<reference evidence="1" key="1">
    <citation type="submission" date="2023-11" db="EMBL/GenBank/DDBJ databases">
        <title>Genome assemblies of two species of porcelain crab, Petrolisthes cinctipes and Petrolisthes manimaculis (Anomura: Porcellanidae).</title>
        <authorList>
            <person name="Angst P."/>
        </authorList>
    </citation>
    <scope>NUCLEOTIDE SEQUENCE</scope>
    <source>
        <strain evidence="1">PB745_02</strain>
        <tissue evidence="1">Gill</tissue>
    </source>
</reference>
<dbReference type="EMBL" id="JAWZYT010004414">
    <property type="protein sequence ID" value="KAK4293912.1"/>
    <property type="molecule type" value="Genomic_DNA"/>
</dbReference>
<name>A0AAE1TQF0_9EUCA</name>
<protein>
    <submittedName>
        <fullName evidence="1">Uncharacterized protein</fullName>
    </submittedName>
</protein>